<dbReference type="Gene3D" id="3.30.200.20">
    <property type="entry name" value="Phosphorylase Kinase, domain 1"/>
    <property type="match status" value="1"/>
</dbReference>
<dbReference type="FunFam" id="3.30.200.20:FF:000077">
    <property type="entry name" value="Putative Serine/threonine-protein kinase/endoribonuclease IRE1"/>
    <property type="match status" value="1"/>
</dbReference>
<dbReference type="EMBL" id="JMKJ01000014">
    <property type="protein sequence ID" value="KGG53074.1"/>
    <property type="molecule type" value="Genomic_DNA"/>
</dbReference>
<dbReference type="InterPro" id="IPR011009">
    <property type="entry name" value="Kinase-like_dom_sf"/>
</dbReference>
<keyword evidence="9" id="KW-0812">Transmembrane</keyword>
<accession>A0A098VW21</accession>
<evidence type="ECO:0000313" key="13">
    <source>
        <dbReference type="Proteomes" id="UP000029725"/>
    </source>
</evidence>
<keyword evidence="9" id="KW-1133">Transmembrane helix</keyword>
<protein>
    <recommendedName>
        <fullName evidence="1">non-specific serine/threonine protein kinase</fullName>
        <ecNumber evidence="1">2.7.11.1</ecNumber>
    </recommendedName>
</protein>
<evidence type="ECO:0000256" key="8">
    <source>
        <dbReference type="SAM" id="MobiDB-lite"/>
    </source>
</evidence>
<dbReference type="PANTHER" id="PTHR13954">
    <property type="entry name" value="IRE1-RELATED"/>
    <property type="match status" value="1"/>
</dbReference>
<keyword evidence="3" id="KW-0808">Transferase</keyword>
<keyword evidence="4" id="KW-0732">Signal</keyword>
<dbReference type="InterPro" id="IPR038357">
    <property type="entry name" value="KEN_sf"/>
</dbReference>
<evidence type="ECO:0000259" key="11">
    <source>
        <dbReference type="PROSITE" id="PS51392"/>
    </source>
</evidence>
<dbReference type="EC" id="2.7.11.1" evidence="1"/>
<sequence>MNESARAAHIIKHGMLPFRMISIDVNFKNLEFCYECIEPLAGSSSFCIVRRCENLSTLLLGDQTADALVPLSDRNDGNNQLAIYGQMVSTAQPLQLRQLLGLVAAQKSIAGILLTIIVYMLLFFLGFIYFFVRRRSKKTRASQPFVQSQLVIFTDEVLGYGSQGTAVFRGVICERTVAVKRIVLPPGNRPEMRLIENEINILQSSDHHPNVIRYFYHEVRDSFMYIALELCACSLLDLFQDSPNAVSLMGSKFPAITLGMVRGLFQGIEHLHTMLRIVHRDIKPSNVLLPPAGDKLLLADFGIGKILAPEGFSSTHAMRTICGTSGWRAPELILLGHGDDKAIKSASAFASDVFSAGLVLFYILTGGMHPFAMGGIVSHDAGSVLDDHQTDPASFDDAAELSDHQVQYEESISTDSEDQMANDDSVAAGDASPCSSRVCLEGPFRHLAPALVEASILQGVHDLGSLDTSQRPFFFSTTEAADIIRRMLQKDPRSRPTMAQVLGHPFFWTAAQKLDFLCDISDCLSADDTEDSRSTREALARSLAAAWRQSIKDYGTGGAPAATSLRMDTMVKPFAQDWLQPLSPAVRKSILEDRRRRYNGSRIADLLRAIRNRRSHFMELDVSQKAELGAPPEDFYSYWAVRFPFLVMMCWSEFFRSGLLDRPRERSLRAYYLPWLGSP</sequence>
<dbReference type="GO" id="GO:0004674">
    <property type="term" value="F:protein serine/threonine kinase activity"/>
    <property type="evidence" value="ECO:0007669"/>
    <property type="project" value="UniProtKB-KW"/>
</dbReference>
<name>A0A098VW21_9MICR</name>
<evidence type="ECO:0000259" key="10">
    <source>
        <dbReference type="PROSITE" id="PS50011"/>
    </source>
</evidence>
<evidence type="ECO:0000256" key="7">
    <source>
        <dbReference type="ARBA" id="ARBA00022840"/>
    </source>
</evidence>
<keyword evidence="9" id="KW-0472">Membrane</keyword>
<dbReference type="GO" id="GO:0006397">
    <property type="term" value="P:mRNA processing"/>
    <property type="evidence" value="ECO:0007669"/>
    <property type="project" value="InterPro"/>
</dbReference>
<comment type="caution">
    <text evidence="12">The sequence shown here is derived from an EMBL/GenBank/DDBJ whole genome shotgun (WGS) entry which is preliminary data.</text>
</comment>
<dbReference type="InterPro" id="IPR045133">
    <property type="entry name" value="IRE1/2-like"/>
</dbReference>
<dbReference type="GO" id="GO:0004521">
    <property type="term" value="F:RNA endonuclease activity"/>
    <property type="evidence" value="ECO:0007669"/>
    <property type="project" value="InterPro"/>
</dbReference>
<proteinExistence type="predicted"/>
<dbReference type="GO" id="GO:0070059">
    <property type="term" value="P:intrinsic apoptotic signaling pathway in response to endoplasmic reticulum stress"/>
    <property type="evidence" value="ECO:0007669"/>
    <property type="project" value="TreeGrafter"/>
</dbReference>
<dbReference type="SMART" id="SM00580">
    <property type="entry name" value="PUG"/>
    <property type="match status" value="1"/>
</dbReference>
<dbReference type="VEuPathDB" id="MicrosporidiaDB:DI09_112p80"/>
<dbReference type="Pfam" id="PF06479">
    <property type="entry name" value="Ribonuc_2-5A"/>
    <property type="match status" value="1"/>
</dbReference>
<dbReference type="GO" id="GO:0036498">
    <property type="term" value="P:IRE1-mediated unfolded protein response"/>
    <property type="evidence" value="ECO:0007669"/>
    <property type="project" value="TreeGrafter"/>
</dbReference>
<evidence type="ECO:0000256" key="3">
    <source>
        <dbReference type="ARBA" id="ARBA00022679"/>
    </source>
</evidence>
<evidence type="ECO:0000256" key="6">
    <source>
        <dbReference type="ARBA" id="ARBA00022777"/>
    </source>
</evidence>
<feature type="transmembrane region" description="Helical" evidence="9">
    <location>
        <begin position="109"/>
        <end position="132"/>
    </location>
</feature>
<dbReference type="AlphaFoldDB" id="A0A098VW21"/>
<reference evidence="12 13" key="1">
    <citation type="submission" date="2014-04" db="EMBL/GenBank/DDBJ databases">
        <title>A new species of microsporidia sheds light on the evolution of extreme parasitism.</title>
        <authorList>
            <person name="Haag K.L."/>
            <person name="James T.Y."/>
            <person name="Larsson R."/>
            <person name="Schaer T.M."/>
            <person name="Refardt D."/>
            <person name="Pombert J.-F."/>
            <person name="Ebert D."/>
        </authorList>
    </citation>
    <scope>NUCLEOTIDE SEQUENCE [LARGE SCALE GENOMIC DNA]</scope>
    <source>
        <strain evidence="12 13">UGP3</strain>
        <tissue evidence="12">Spores</tissue>
    </source>
</reference>
<dbReference type="GO" id="GO:1990604">
    <property type="term" value="C:IRE1-TRAF2-ASK1 complex"/>
    <property type="evidence" value="ECO:0007669"/>
    <property type="project" value="TreeGrafter"/>
</dbReference>
<organism evidence="12 13">
    <name type="scientific">Mitosporidium daphniae</name>
    <dbReference type="NCBI Taxonomy" id="1485682"/>
    <lineage>
        <taxon>Eukaryota</taxon>
        <taxon>Fungi</taxon>
        <taxon>Fungi incertae sedis</taxon>
        <taxon>Microsporidia</taxon>
        <taxon>Mitosporidium</taxon>
    </lineage>
</organism>
<evidence type="ECO:0000313" key="12">
    <source>
        <dbReference type="EMBL" id="KGG53074.1"/>
    </source>
</evidence>
<dbReference type="GeneID" id="25258046"/>
<gene>
    <name evidence="12" type="ORF">DI09_112p80</name>
</gene>
<evidence type="ECO:0000256" key="2">
    <source>
        <dbReference type="ARBA" id="ARBA00022527"/>
    </source>
</evidence>
<evidence type="ECO:0000256" key="1">
    <source>
        <dbReference type="ARBA" id="ARBA00012513"/>
    </source>
</evidence>
<dbReference type="OrthoDB" id="63989at2759"/>
<dbReference type="RefSeq" id="XP_013239510.1">
    <property type="nucleotide sequence ID" value="XM_013384056.1"/>
</dbReference>
<dbReference type="SMART" id="SM00220">
    <property type="entry name" value="S_TKc"/>
    <property type="match status" value="1"/>
</dbReference>
<dbReference type="InterPro" id="IPR010513">
    <property type="entry name" value="KEN_dom"/>
</dbReference>
<dbReference type="PANTHER" id="PTHR13954:SF6">
    <property type="entry name" value="NON-SPECIFIC SERINE_THREONINE PROTEIN KINASE"/>
    <property type="match status" value="1"/>
</dbReference>
<keyword evidence="5" id="KW-0547">Nucleotide-binding</keyword>
<dbReference type="PROSITE" id="PS50011">
    <property type="entry name" value="PROTEIN_KINASE_DOM"/>
    <property type="match status" value="1"/>
</dbReference>
<dbReference type="Gene3D" id="1.20.1440.180">
    <property type="entry name" value="KEN domain"/>
    <property type="match status" value="1"/>
</dbReference>
<dbReference type="HOGENOM" id="CLU_404935_0_0_1"/>
<evidence type="ECO:0000256" key="5">
    <source>
        <dbReference type="ARBA" id="ARBA00022741"/>
    </source>
</evidence>
<evidence type="ECO:0000256" key="9">
    <source>
        <dbReference type="SAM" id="Phobius"/>
    </source>
</evidence>
<evidence type="ECO:0000256" key="4">
    <source>
        <dbReference type="ARBA" id="ARBA00022729"/>
    </source>
</evidence>
<feature type="region of interest" description="Disordered" evidence="8">
    <location>
        <begin position="407"/>
        <end position="429"/>
    </location>
</feature>
<dbReference type="InterPro" id="IPR008271">
    <property type="entry name" value="Ser/Thr_kinase_AS"/>
</dbReference>
<keyword evidence="2" id="KW-0723">Serine/threonine-protein kinase</keyword>
<dbReference type="PROSITE" id="PS00108">
    <property type="entry name" value="PROTEIN_KINASE_ST"/>
    <property type="match status" value="1"/>
</dbReference>
<keyword evidence="6 12" id="KW-0418">Kinase</keyword>
<dbReference type="InterPro" id="IPR000719">
    <property type="entry name" value="Prot_kinase_dom"/>
</dbReference>
<dbReference type="Gene3D" id="1.10.510.10">
    <property type="entry name" value="Transferase(Phosphotransferase) domain 1"/>
    <property type="match status" value="1"/>
</dbReference>
<dbReference type="Pfam" id="PF00069">
    <property type="entry name" value="Pkinase"/>
    <property type="match status" value="1"/>
</dbReference>
<dbReference type="SUPFAM" id="SSF56112">
    <property type="entry name" value="Protein kinase-like (PK-like)"/>
    <property type="match status" value="1"/>
</dbReference>
<keyword evidence="7" id="KW-0067">ATP-binding</keyword>
<keyword evidence="13" id="KW-1185">Reference proteome</keyword>
<dbReference type="Proteomes" id="UP000029725">
    <property type="component" value="Unassembled WGS sequence"/>
</dbReference>
<feature type="domain" description="Protein kinase" evidence="10">
    <location>
        <begin position="152"/>
        <end position="507"/>
    </location>
</feature>
<dbReference type="PROSITE" id="PS51392">
    <property type="entry name" value="KEN"/>
    <property type="match status" value="1"/>
</dbReference>
<feature type="domain" description="KEN" evidence="11">
    <location>
        <begin position="510"/>
        <end position="674"/>
    </location>
</feature>
<dbReference type="GO" id="GO:0005524">
    <property type="term" value="F:ATP binding"/>
    <property type="evidence" value="ECO:0007669"/>
    <property type="project" value="UniProtKB-KW"/>
</dbReference>
<dbReference type="GO" id="GO:0051082">
    <property type="term" value="F:unfolded protein binding"/>
    <property type="evidence" value="ECO:0007669"/>
    <property type="project" value="TreeGrafter"/>
</dbReference>